<keyword evidence="2" id="KW-1185">Reference proteome</keyword>
<dbReference type="GO" id="GO:0030234">
    <property type="term" value="F:enzyme regulator activity"/>
    <property type="evidence" value="ECO:0007669"/>
    <property type="project" value="InterPro"/>
</dbReference>
<organism evidence="1 2">
    <name type="scientific">Desulfotignum phosphitoxidans DSM 13687</name>
    <dbReference type="NCBI Taxonomy" id="1286635"/>
    <lineage>
        <taxon>Bacteria</taxon>
        <taxon>Pseudomonadati</taxon>
        <taxon>Thermodesulfobacteriota</taxon>
        <taxon>Desulfobacteria</taxon>
        <taxon>Desulfobacterales</taxon>
        <taxon>Desulfobacteraceae</taxon>
        <taxon>Desulfotignum</taxon>
    </lineage>
</organism>
<dbReference type="RefSeq" id="WP_006965666.1">
    <property type="nucleotide sequence ID" value="NZ_APJX01000003.1"/>
</dbReference>
<gene>
    <name evidence="1" type="ORF">Dpo_3c04400</name>
</gene>
<dbReference type="SUPFAM" id="SSF54913">
    <property type="entry name" value="GlnB-like"/>
    <property type="match status" value="1"/>
</dbReference>
<accession>S0G064</accession>
<dbReference type="OrthoDB" id="9810781at2"/>
<dbReference type="InterPro" id="IPR011322">
    <property type="entry name" value="N-reg_PII-like_a/b"/>
</dbReference>
<dbReference type="EMBL" id="APJX01000003">
    <property type="protein sequence ID" value="EMS80295.1"/>
    <property type="molecule type" value="Genomic_DNA"/>
</dbReference>
<dbReference type="Proteomes" id="UP000014216">
    <property type="component" value="Unassembled WGS sequence"/>
</dbReference>
<evidence type="ECO:0000313" key="1">
    <source>
        <dbReference type="EMBL" id="EMS80295.1"/>
    </source>
</evidence>
<dbReference type="InterPro" id="IPR015867">
    <property type="entry name" value="N-reg_PII/ATP_PRibTrfase_C"/>
</dbReference>
<dbReference type="Gene3D" id="3.30.70.120">
    <property type="match status" value="1"/>
</dbReference>
<dbReference type="InterPro" id="IPR002187">
    <property type="entry name" value="N-reg_PII"/>
</dbReference>
<name>S0G064_9BACT</name>
<evidence type="ECO:0000313" key="2">
    <source>
        <dbReference type="Proteomes" id="UP000014216"/>
    </source>
</evidence>
<dbReference type="AlphaFoldDB" id="S0G064"/>
<dbReference type="GO" id="GO:0006808">
    <property type="term" value="P:regulation of nitrogen utilization"/>
    <property type="evidence" value="ECO:0007669"/>
    <property type="project" value="InterPro"/>
</dbReference>
<reference evidence="1 2" key="1">
    <citation type="journal article" date="2013" name="Genome Announc.">
        <title>Draft Genome Sequence of Desulfotignum phosphitoxidans DSM 13687 Strain FiPS-3.</title>
        <authorList>
            <person name="Poehlein A."/>
            <person name="Daniel R."/>
            <person name="Simeonova D.D."/>
        </authorList>
    </citation>
    <scope>NUCLEOTIDE SEQUENCE [LARGE SCALE GENOMIC DNA]</scope>
    <source>
        <strain evidence="1 2">DSM 13687</strain>
    </source>
</reference>
<sequence>MYLLVNVLEQTEHLPTILEEFAGLNIKGSTVINSTGMGRVLMQIGAATPGIEGIKKTLRNMEPSNKMIFTVVRDKETLEKAIGTVKSLCGDLTEPGKGILFALPLSFVEGLSD</sequence>
<proteinExistence type="predicted"/>
<protein>
    <submittedName>
        <fullName evidence="1">Nitrogen regulatory PII-like protein</fullName>
    </submittedName>
</protein>
<comment type="caution">
    <text evidence="1">The sequence shown here is derived from an EMBL/GenBank/DDBJ whole genome shotgun (WGS) entry which is preliminary data.</text>
</comment>
<dbReference type="Pfam" id="PF00543">
    <property type="entry name" value="P-II"/>
    <property type="match status" value="1"/>
</dbReference>